<comment type="caution">
    <text evidence="1">The sequence shown here is derived from an EMBL/GenBank/DDBJ whole genome shotgun (WGS) entry which is preliminary data.</text>
</comment>
<dbReference type="PANTHER" id="PTHR31446:SF29">
    <property type="entry name" value="ACID PHOSPHATASE_VANADIUM-DEPENDENT HALOPEROXIDASE-RELATED PROTEIN"/>
    <property type="match status" value="1"/>
</dbReference>
<protein>
    <submittedName>
        <fullName evidence="1">Acid phosphatase</fullName>
    </submittedName>
</protein>
<organism evidence="1 2">
    <name type="scientific">Paenibacillus flagellatus</name>
    <dbReference type="NCBI Taxonomy" id="2211139"/>
    <lineage>
        <taxon>Bacteria</taxon>
        <taxon>Bacillati</taxon>
        <taxon>Bacillota</taxon>
        <taxon>Bacilli</taxon>
        <taxon>Bacillales</taxon>
        <taxon>Paenibacillaceae</taxon>
        <taxon>Paenibacillus</taxon>
    </lineage>
</organism>
<evidence type="ECO:0000313" key="2">
    <source>
        <dbReference type="Proteomes" id="UP000247476"/>
    </source>
</evidence>
<accession>A0A2V5K5E6</accession>
<proteinExistence type="predicted"/>
<sequence length="153" mass="16206">MNKALSTAIAGIGIAQALKVPFHYAKTGRWKWSKAFDAGGMPSSHAAGAASLATSVALKRGVASVEFAISSLFGLIVMYDAMGVRRRTGEIAVEVNDLDAAVEKLAERHPGIYHRKRDKELKEMIGHLPREVVGGCLLGVAVGLCGHLTGKPK</sequence>
<evidence type="ECO:0000313" key="1">
    <source>
        <dbReference type="EMBL" id="PYI54478.1"/>
    </source>
</evidence>
<reference evidence="1 2" key="1">
    <citation type="submission" date="2018-05" db="EMBL/GenBank/DDBJ databases">
        <title>Paenibacillus flagellatus sp. nov., isolated from selenium mineral soil.</title>
        <authorList>
            <person name="Dai X."/>
        </authorList>
    </citation>
    <scope>NUCLEOTIDE SEQUENCE [LARGE SCALE GENOMIC DNA]</scope>
    <source>
        <strain evidence="1 2">DXL2</strain>
    </source>
</reference>
<dbReference type="Pfam" id="PF02681">
    <property type="entry name" value="DUF212"/>
    <property type="match status" value="1"/>
</dbReference>
<gene>
    <name evidence="1" type="ORF">DLM86_13510</name>
</gene>
<dbReference type="AlphaFoldDB" id="A0A2V5K5E6"/>
<name>A0A2V5K5E6_9BACL</name>
<dbReference type="InterPro" id="IPR003832">
    <property type="entry name" value="DUF212"/>
</dbReference>
<keyword evidence="2" id="KW-1185">Reference proteome</keyword>
<dbReference type="OrthoDB" id="9792681at2"/>
<dbReference type="PANTHER" id="PTHR31446">
    <property type="entry name" value="ACID PHOSPHATASE/VANADIUM-DEPENDENT HALOPEROXIDASE-RELATED PROTEIN"/>
    <property type="match status" value="1"/>
</dbReference>
<dbReference type="Proteomes" id="UP000247476">
    <property type="component" value="Unassembled WGS sequence"/>
</dbReference>
<dbReference type="EMBL" id="QJVJ01000005">
    <property type="protein sequence ID" value="PYI54478.1"/>
    <property type="molecule type" value="Genomic_DNA"/>
</dbReference>
<dbReference type="RefSeq" id="WP_110840536.1">
    <property type="nucleotide sequence ID" value="NZ_QJVJ01000005.1"/>
</dbReference>